<keyword evidence="4" id="KW-1185">Reference proteome</keyword>
<feature type="region of interest" description="Disordered" evidence="1">
    <location>
        <begin position="425"/>
        <end position="465"/>
    </location>
</feature>
<evidence type="ECO:0000256" key="1">
    <source>
        <dbReference type="SAM" id="MobiDB-lite"/>
    </source>
</evidence>
<protein>
    <recommendedName>
        <fullName evidence="2">Ig-like domain-containing protein</fullName>
    </recommendedName>
</protein>
<feature type="compositionally biased region" description="Low complexity" evidence="1">
    <location>
        <begin position="448"/>
        <end position="465"/>
    </location>
</feature>
<reference evidence="3 4" key="1">
    <citation type="submission" date="2023-02" db="EMBL/GenBank/DDBJ databases">
        <title>LHISI_Scaffold_Assembly.</title>
        <authorList>
            <person name="Stuart O.P."/>
            <person name="Cleave R."/>
            <person name="Magrath M.J.L."/>
            <person name="Mikheyev A.S."/>
        </authorList>
    </citation>
    <scope>NUCLEOTIDE SEQUENCE [LARGE SCALE GENOMIC DNA]</scope>
    <source>
        <strain evidence="3">Daus_M_001</strain>
        <tissue evidence="3">Leg muscle</tissue>
    </source>
</reference>
<sequence>MKKKYSYQILHSKQIRPHKADSRKSEHLRSPLVDDRPIMNAVKYKVVSGVVWTNRKMVSSNTDTNRTGVLAVVDIDVATLVYWLRPAGACSWIKDMDSKLQLASLIASGCYHCQHCIQHHILLRIAICITDVFKPTASAASTSLEISFPHISSKLLLCPSCRVFYIDAITTVVFYVTEEFLFAAWDRIAIYKNLPIAMFVHVGYCRQGAVTFSEVDFKMAHFIVNCLYQLVQQTGIDSRISNMHRAVDSNLQITELAKFSCRYSKCGLSAWKNKRNSRVARCSCRVCYRLARRDLAENHVPAQVFVLAINVSGRGRRRKSWIRANSGRSELQQGYRNVESNREWTPPPHISPTQHTWALAKLDAVAPPTFRGFSFSLAAGVSRSPLQVARQAQLVGLSPRCRDASAGIGLLLLLTPEAVHEYEEGVVASPPRRSAGRDKSPAGFAKVSPRGSSPRPFRSLSSSSSGAFNASVWGIHELHTYAARMTRIYRPGNLDAWWGWRPEMRKVRRKAGRSPQPPGWSFRPGDVYLRSMQILARTLQLTPFDSSTPSASCCQRHTPSGASEVAKKLDHLCQSIVQEISDSRIHAKPNPREGCSIVLKDDISFACLSVAVSRIRTLCTVDRGSCSCLAAVRTNLTGVCTYAAARSQCLQHLCVASWHPSDAERCQSPLTYGATPVLWIVQAVFMGRCGRVVSSFASHQGEPGSIPCRVTPDFRMWESCRTMPLVSWFFRGSPVSPAPSFQHYSILTSSNTIGSQDLAVKSRSNLLTCC</sequence>
<organism evidence="3 4">
    <name type="scientific">Dryococelus australis</name>
    <dbReference type="NCBI Taxonomy" id="614101"/>
    <lineage>
        <taxon>Eukaryota</taxon>
        <taxon>Metazoa</taxon>
        <taxon>Ecdysozoa</taxon>
        <taxon>Arthropoda</taxon>
        <taxon>Hexapoda</taxon>
        <taxon>Insecta</taxon>
        <taxon>Pterygota</taxon>
        <taxon>Neoptera</taxon>
        <taxon>Polyneoptera</taxon>
        <taxon>Phasmatodea</taxon>
        <taxon>Verophasmatodea</taxon>
        <taxon>Anareolatae</taxon>
        <taxon>Phasmatidae</taxon>
        <taxon>Eurycanthinae</taxon>
        <taxon>Dryococelus</taxon>
    </lineage>
</organism>
<feature type="domain" description="Ig-like" evidence="2">
    <location>
        <begin position="676"/>
        <end position="770"/>
    </location>
</feature>
<comment type="caution">
    <text evidence="3">The sequence shown here is derived from an EMBL/GenBank/DDBJ whole genome shotgun (WGS) entry which is preliminary data.</text>
</comment>
<name>A0ABQ9GQI8_9NEOP</name>
<dbReference type="InterPro" id="IPR007110">
    <property type="entry name" value="Ig-like_dom"/>
</dbReference>
<gene>
    <name evidence="3" type="ORF">PR048_025141</name>
</gene>
<evidence type="ECO:0000313" key="3">
    <source>
        <dbReference type="EMBL" id="KAJ8874295.1"/>
    </source>
</evidence>
<evidence type="ECO:0000313" key="4">
    <source>
        <dbReference type="Proteomes" id="UP001159363"/>
    </source>
</evidence>
<proteinExistence type="predicted"/>
<dbReference type="Proteomes" id="UP001159363">
    <property type="component" value="Chromosome 9"/>
</dbReference>
<evidence type="ECO:0000259" key="2">
    <source>
        <dbReference type="PROSITE" id="PS50835"/>
    </source>
</evidence>
<dbReference type="PROSITE" id="PS50835">
    <property type="entry name" value="IG_LIKE"/>
    <property type="match status" value="1"/>
</dbReference>
<dbReference type="EMBL" id="JARBHB010000010">
    <property type="protein sequence ID" value="KAJ8874295.1"/>
    <property type="molecule type" value="Genomic_DNA"/>
</dbReference>
<accession>A0ABQ9GQI8</accession>